<comment type="caution">
    <text evidence="2">The sequence shown here is derived from an EMBL/GenBank/DDBJ whole genome shotgun (WGS) entry which is preliminary data.</text>
</comment>
<evidence type="ECO:0000313" key="2">
    <source>
        <dbReference type="EMBL" id="KAG0485504.1"/>
    </source>
</evidence>
<feature type="region of interest" description="Disordered" evidence="1">
    <location>
        <begin position="1"/>
        <end position="35"/>
    </location>
</feature>
<dbReference type="Proteomes" id="UP000636800">
    <property type="component" value="Unassembled WGS sequence"/>
</dbReference>
<proteinExistence type="predicted"/>
<feature type="compositionally biased region" description="Polar residues" evidence="1">
    <location>
        <begin position="1"/>
        <end position="18"/>
    </location>
</feature>
<accession>A0A835RAV6</accession>
<keyword evidence="3" id="KW-1185">Reference proteome</keyword>
<evidence type="ECO:0000313" key="3">
    <source>
        <dbReference type="Proteomes" id="UP000636800"/>
    </source>
</evidence>
<evidence type="ECO:0000256" key="1">
    <source>
        <dbReference type="SAM" id="MobiDB-lite"/>
    </source>
</evidence>
<dbReference type="AlphaFoldDB" id="A0A835RAV6"/>
<name>A0A835RAV6_VANPL</name>
<reference evidence="2 3" key="1">
    <citation type="journal article" date="2020" name="Nat. Food">
        <title>A phased Vanilla planifolia genome enables genetic improvement of flavour and production.</title>
        <authorList>
            <person name="Hasing T."/>
            <person name="Tang H."/>
            <person name="Brym M."/>
            <person name="Khazi F."/>
            <person name="Huang T."/>
            <person name="Chambers A.H."/>
        </authorList>
    </citation>
    <scope>NUCLEOTIDE SEQUENCE [LARGE SCALE GENOMIC DNA]</scope>
    <source>
        <tissue evidence="2">Leaf</tissue>
    </source>
</reference>
<gene>
    <name evidence="2" type="ORF">HPP92_009583</name>
</gene>
<dbReference type="OrthoDB" id="2013913at2759"/>
<dbReference type="EMBL" id="JADCNL010000004">
    <property type="protein sequence ID" value="KAG0485504.1"/>
    <property type="molecule type" value="Genomic_DNA"/>
</dbReference>
<protein>
    <submittedName>
        <fullName evidence="2">Uncharacterized protein</fullName>
    </submittedName>
</protein>
<sequence length="76" mass="8122">MGNSVEINPNSPRIQNEVTGRAGGKGEASGRQPAGVEQAVGSVAWDFDALESEVASGNRDVKIRVFYNRAVSTVWM</sequence>
<organism evidence="2 3">
    <name type="scientific">Vanilla planifolia</name>
    <name type="common">Vanilla</name>
    <dbReference type="NCBI Taxonomy" id="51239"/>
    <lineage>
        <taxon>Eukaryota</taxon>
        <taxon>Viridiplantae</taxon>
        <taxon>Streptophyta</taxon>
        <taxon>Embryophyta</taxon>
        <taxon>Tracheophyta</taxon>
        <taxon>Spermatophyta</taxon>
        <taxon>Magnoliopsida</taxon>
        <taxon>Liliopsida</taxon>
        <taxon>Asparagales</taxon>
        <taxon>Orchidaceae</taxon>
        <taxon>Vanilloideae</taxon>
        <taxon>Vanilleae</taxon>
        <taxon>Vanilla</taxon>
    </lineage>
</organism>